<dbReference type="PANTHER" id="PTHR13117">
    <property type="entry name" value="ENDOPLASMIC RETICULUM MULTISPAN TRANSMEMBRANE PROTEIN-RELATED"/>
    <property type="match status" value="1"/>
</dbReference>
<feature type="transmembrane region" description="Helical" evidence="9">
    <location>
        <begin position="445"/>
        <end position="469"/>
    </location>
</feature>
<feature type="transmembrane region" description="Helical" evidence="9">
    <location>
        <begin position="309"/>
        <end position="331"/>
    </location>
</feature>
<dbReference type="Proteomes" id="UP001201812">
    <property type="component" value="Unassembled WGS sequence"/>
</dbReference>
<evidence type="ECO:0000256" key="7">
    <source>
        <dbReference type="ARBA" id="ARBA00023136"/>
    </source>
</evidence>
<evidence type="ECO:0000256" key="5">
    <source>
        <dbReference type="ARBA" id="ARBA00022824"/>
    </source>
</evidence>
<feature type="transmembrane region" description="Helical" evidence="9">
    <location>
        <begin position="351"/>
        <end position="374"/>
    </location>
</feature>
<keyword evidence="6 9" id="KW-1133">Transmembrane helix</keyword>
<evidence type="ECO:0000256" key="2">
    <source>
        <dbReference type="ARBA" id="ARBA00004922"/>
    </source>
</evidence>
<keyword evidence="5" id="KW-0256">Endoplasmic reticulum</keyword>
<keyword evidence="4 9" id="KW-0812">Transmembrane</keyword>
<evidence type="ECO:0000256" key="6">
    <source>
        <dbReference type="ARBA" id="ARBA00022989"/>
    </source>
</evidence>
<evidence type="ECO:0000313" key="11">
    <source>
        <dbReference type="Proteomes" id="UP001201812"/>
    </source>
</evidence>
<dbReference type="Pfam" id="PF04506">
    <property type="entry name" value="Rft-1"/>
    <property type="match status" value="1"/>
</dbReference>
<evidence type="ECO:0000256" key="8">
    <source>
        <dbReference type="ARBA" id="ARBA00045912"/>
    </source>
</evidence>
<organism evidence="10 11">
    <name type="scientific">Ditylenchus destructor</name>
    <dbReference type="NCBI Taxonomy" id="166010"/>
    <lineage>
        <taxon>Eukaryota</taxon>
        <taxon>Metazoa</taxon>
        <taxon>Ecdysozoa</taxon>
        <taxon>Nematoda</taxon>
        <taxon>Chromadorea</taxon>
        <taxon>Rhabditida</taxon>
        <taxon>Tylenchina</taxon>
        <taxon>Tylenchomorpha</taxon>
        <taxon>Sphaerularioidea</taxon>
        <taxon>Anguinidae</taxon>
        <taxon>Anguininae</taxon>
        <taxon>Ditylenchus</taxon>
    </lineage>
</organism>
<feature type="transmembrane region" description="Helical" evidence="9">
    <location>
        <begin position="475"/>
        <end position="497"/>
    </location>
</feature>
<dbReference type="GO" id="GO:0006488">
    <property type="term" value="P:dolichol-linked oligosaccharide biosynthetic process"/>
    <property type="evidence" value="ECO:0007669"/>
    <property type="project" value="InterPro"/>
</dbReference>
<protein>
    <recommendedName>
        <fullName evidence="9">Protein RFT1 homolog</fullName>
    </recommendedName>
</protein>
<evidence type="ECO:0000256" key="3">
    <source>
        <dbReference type="ARBA" id="ARBA00010288"/>
    </source>
</evidence>
<dbReference type="GO" id="GO:0034203">
    <property type="term" value="P:glycolipid translocation"/>
    <property type="evidence" value="ECO:0007669"/>
    <property type="project" value="TreeGrafter"/>
</dbReference>
<comment type="subcellular location">
    <subcellularLocation>
        <location evidence="1 9">Endoplasmic reticulum membrane</location>
        <topology evidence="1 9">Multi-pass membrane protein</topology>
    </subcellularLocation>
</comment>
<comment type="pathway">
    <text evidence="2">Protein modification; protein glycosylation.</text>
</comment>
<feature type="transmembrane region" description="Helical" evidence="9">
    <location>
        <begin position="76"/>
        <end position="96"/>
    </location>
</feature>
<keyword evidence="11" id="KW-1185">Reference proteome</keyword>
<feature type="transmembrane region" description="Helical" evidence="9">
    <location>
        <begin position="37"/>
        <end position="56"/>
    </location>
</feature>
<proteinExistence type="inferred from homology"/>
<dbReference type="PANTHER" id="PTHR13117:SF5">
    <property type="entry name" value="PROTEIN RFT1 HOMOLOG"/>
    <property type="match status" value="1"/>
</dbReference>
<sequence>MQTSFLNVFKYNFSGQIIARICSFAINLYLIRHVDPSLMGFLFVRMTLLYNTIGFLSREPLRKTCLSPSLSVKESLHYALLSPLLYMVLSVIGYWLWWCLPFPELDLTDRQYGNVILSFTFSALIEGIAEPVAILSLKLGENAHFAFAQAILTLLQKIIVFVLLLANTNALTAFCVAQVGASLFYTAVHFLKFWRHYSIIINRSFTGSWISNFVSYASYEKKYLSLIGTLIFHSLLKQLITDGSSYVMAFTKILPLKIQAVYEAVERLASLVARIILTPMEESAAIYYSSNMRQSSVNKDVPKKILSNFVALLRLIIVLGIVVCVFGIPYSKIVVQFYGAELLSENDGASLLSLYAIYLLFMAINGIVECFAFASMDAPKIFSHGAFLMVSSMIHIFLNVVLSYFIGAPGFIIANCLNTIFRIVYNWKHIKALGPSTSQIHISEFLPSFTLCVLLVLTFFLTTISYFLFGTAGGILHTIAHIAVGGVMFGLIGAYLYQVEDLFTPLLEKND</sequence>
<feature type="transmembrane region" description="Helical" evidence="9">
    <location>
        <begin position="171"/>
        <end position="194"/>
    </location>
</feature>
<gene>
    <name evidence="10" type="ORF">DdX_07871</name>
</gene>
<evidence type="ECO:0000256" key="4">
    <source>
        <dbReference type="ARBA" id="ARBA00022692"/>
    </source>
</evidence>
<feature type="transmembrane region" description="Helical" evidence="9">
    <location>
        <begin position="144"/>
        <end position="165"/>
    </location>
</feature>
<evidence type="ECO:0000256" key="1">
    <source>
        <dbReference type="ARBA" id="ARBA00004477"/>
    </source>
</evidence>
<name>A0AAD4R4M4_9BILA</name>
<comment type="function">
    <text evidence="8 9">Intramembrane glycolipid transporter that operates in the biosynthetic pathway of dolichol-linked oligosaccharides, the glycan precursors employed in protein asparagine (N)-glycosylation. The sequential addition of sugars to dolichol pyrophosphate produces dolichol-linked oligosaccharides containing fourteen sugars, including two GlcNAcs, nine mannoses and three glucoses. Once assembled, the oligosaccharide is transferred from the lipid to nascent proteins by oligosaccharyltransferases. The assembly of dolichol-linked oligosaccharides begins on the cytosolic side of the endoplasmic reticulum membrane and finishes in its lumen. RFT1 could mediate the translocation of the cytosolically oriented intermediate DolPP-GlcNAc2Man5, produced by ALG11, into the ER lumen where dolichol-linked oligosaccharides assembly continues. However, the intramembrane lipid transporter activity could not be confirmed in vitro.</text>
</comment>
<dbReference type="AlphaFoldDB" id="A0AAD4R4M4"/>
<dbReference type="GO" id="GO:0005789">
    <property type="term" value="C:endoplasmic reticulum membrane"/>
    <property type="evidence" value="ECO:0007669"/>
    <property type="project" value="UniProtKB-SubCell"/>
</dbReference>
<evidence type="ECO:0000256" key="9">
    <source>
        <dbReference type="RuleBase" id="RU365067"/>
    </source>
</evidence>
<keyword evidence="7 9" id="KW-0472">Membrane</keyword>
<dbReference type="InterPro" id="IPR007594">
    <property type="entry name" value="RFT1"/>
</dbReference>
<dbReference type="EMBL" id="JAKKPZ010000011">
    <property type="protein sequence ID" value="KAI1715551.1"/>
    <property type="molecule type" value="Genomic_DNA"/>
</dbReference>
<accession>A0AAD4R4M4</accession>
<comment type="similarity">
    <text evidence="3 9">Belongs to the RFT1 family.</text>
</comment>
<reference evidence="10" key="1">
    <citation type="submission" date="2022-01" db="EMBL/GenBank/DDBJ databases">
        <title>Genome Sequence Resource for Two Populations of Ditylenchus destructor, the Migratory Endoparasitic Phytonematode.</title>
        <authorList>
            <person name="Zhang H."/>
            <person name="Lin R."/>
            <person name="Xie B."/>
        </authorList>
    </citation>
    <scope>NUCLEOTIDE SEQUENCE</scope>
    <source>
        <strain evidence="10">BazhouSP</strain>
    </source>
</reference>
<evidence type="ECO:0000313" key="10">
    <source>
        <dbReference type="EMBL" id="KAI1715551.1"/>
    </source>
</evidence>
<feature type="transmembrane region" description="Helical" evidence="9">
    <location>
        <begin position="381"/>
        <end position="398"/>
    </location>
</feature>
<feature type="transmembrane region" description="Helical" evidence="9">
    <location>
        <begin position="116"/>
        <end position="137"/>
    </location>
</feature>
<comment type="caution">
    <text evidence="10">The sequence shown here is derived from an EMBL/GenBank/DDBJ whole genome shotgun (WGS) entry which is preliminary data.</text>
</comment>